<accession>A0A9W6CPI1</accession>
<proteinExistence type="predicted"/>
<feature type="compositionally biased region" description="Polar residues" evidence="1">
    <location>
        <begin position="1"/>
        <end position="16"/>
    </location>
</feature>
<dbReference type="EMBL" id="BSDP01000001">
    <property type="protein sequence ID" value="GLI26426.1"/>
    <property type="molecule type" value="Genomic_DNA"/>
</dbReference>
<organism evidence="2 3">
    <name type="scientific">Agromyces rhizosphaerae</name>
    <dbReference type="NCBI Taxonomy" id="88374"/>
    <lineage>
        <taxon>Bacteria</taxon>
        <taxon>Bacillati</taxon>
        <taxon>Actinomycetota</taxon>
        <taxon>Actinomycetes</taxon>
        <taxon>Micrococcales</taxon>
        <taxon>Microbacteriaceae</taxon>
        <taxon>Agromyces</taxon>
    </lineage>
</organism>
<evidence type="ECO:0000313" key="2">
    <source>
        <dbReference type="EMBL" id="GLI26426.1"/>
    </source>
</evidence>
<feature type="region of interest" description="Disordered" evidence="1">
    <location>
        <begin position="1"/>
        <end position="23"/>
    </location>
</feature>
<name>A0A9W6CPI1_9MICO</name>
<evidence type="ECO:0000256" key="1">
    <source>
        <dbReference type="SAM" id="MobiDB-lite"/>
    </source>
</evidence>
<sequence length="191" mass="20894">MSSTAVEQTTQYSTIPSHDESTLIERRLKQVVERGANTRHAGDSRVGSQPPSSAATDITADTQLAKAYRAVLSESPRGITVRPTEYRVAGLQSWTAIVVDTEDDVVTVELRSDDQDIEPVMADFLQSQIGDEVVPGDVLYVTVRTVGRARGLPSRTSSVRLRRLGRWTEAEVRSQQERADALAASLEGLID</sequence>
<dbReference type="AlphaFoldDB" id="A0A9W6CPI1"/>
<evidence type="ECO:0000313" key="3">
    <source>
        <dbReference type="Proteomes" id="UP001144396"/>
    </source>
</evidence>
<keyword evidence="3" id="KW-1185">Reference proteome</keyword>
<gene>
    <name evidence="2" type="ORF">ARHIZOSPH14_06680</name>
</gene>
<dbReference type="Proteomes" id="UP001144396">
    <property type="component" value="Unassembled WGS sequence"/>
</dbReference>
<feature type="compositionally biased region" description="Polar residues" evidence="1">
    <location>
        <begin position="46"/>
        <end position="58"/>
    </location>
</feature>
<feature type="region of interest" description="Disordered" evidence="1">
    <location>
        <begin position="36"/>
        <end position="58"/>
    </location>
</feature>
<reference evidence="2" key="1">
    <citation type="submission" date="2022-12" db="EMBL/GenBank/DDBJ databases">
        <title>Reference genome sequencing for broad-spectrum identification of bacterial and archaeal isolates by mass spectrometry.</title>
        <authorList>
            <person name="Sekiguchi Y."/>
            <person name="Tourlousse D.M."/>
        </authorList>
    </citation>
    <scope>NUCLEOTIDE SEQUENCE</scope>
    <source>
        <strain evidence="2">14</strain>
    </source>
</reference>
<comment type="caution">
    <text evidence="2">The sequence shown here is derived from an EMBL/GenBank/DDBJ whole genome shotgun (WGS) entry which is preliminary data.</text>
</comment>
<protein>
    <submittedName>
        <fullName evidence="2">Uncharacterized protein</fullName>
    </submittedName>
</protein>